<dbReference type="EMBL" id="JACHOA010000001">
    <property type="protein sequence ID" value="MBB4612451.1"/>
    <property type="molecule type" value="Genomic_DNA"/>
</dbReference>
<organism evidence="2 3">
    <name type="scientific">Novosphingobium taihuense</name>
    <dbReference type="NCBI Taxonomy" id="260085"/>
    <lineage>
        <taxon>Bacteria</taxon>
        <taxon>Pseudomonadati</taxon>
        <taxon>Pseudomonadota</taxon>
        <taxon>Alphaproteobacteria</taxon>
        <taxon>Sphingomonadales</taxon>
        <taxon>Sphingomonadaceae</taxon>
        <taxon>Novosphingobium</taxon>
    </lineage>
</organism>
<comment type="caution">
    <text evidence="2">The sequence shown here is derived from an EMBL/GenBank/DDBJ whole genome shotgun (WGS) entry which is preliminary data.</text>
</comment>
<evidence type="ECO:0000313" key="2">
    <source>
        <dbReference type="EMBL" id="MBB4612451.1"/>
    </source>
</evidence>
<sequence length="53" mass="5968">MSQAILINPAPLAESRHCRAQRRPANAPRLRIGRMLACMFCAAFWVTVITLML</sequence>
<proteinExistence type="predicted"/>
<keyword evidence="1" id="KW-0812">Transmembrane</keyword>
<dbReference type="InterPro" id="IPR010773">
    <property type="entry name" value="Mycophage_PG1_Gp7"/>
</dbReference>
<keyword evidence="1" id="KW-1133">Transmembrane helix</keyword>
<dbReference type="AlphaFoldDB" id="A0A7W7ET44"/>
<dbReference type="Pfam" id="PF07098">
    <property type="entry name" value="DUF1360"/>
    <property type="match status" value="1"/>
</dbReference>
<accession>A0A7W7ET44</accession>
<evidence type="ECO:0000313" key="3">
    <source>
        <dbReference type="Proteomes" id="UP000538566"/>
    </source>
</evidence>
<protein>
    <submittedName>
        <fullName evidence="2">Uncharacterized protein</fullName>
    </submittedName>
</protein>
<evidence type="ECO:0000256" key="1">
    <source>
        <dbReference type="SAM" id="Phobius"/>
    </source>
</evidence>
<name>A0A7W7ET44_9SPHN</name>
<dbReference type="Proteomes" id="UP000538566">
    <property type="component" value="Unassembled WGS sequence"/>
</dbReference>
<keyword evidence="3" id="KW-1185">Reference proteome</keyword>
<feature type="transmembrane region" description="Helical" evidence="1">
    <location>
        <begin position="32"/>
        <end position="52"/>
    </location>
</feature>
<gene>
    <name evidence="2" type="ORF">GGR37_000697</name>
</gene>
<keyword evidence="1" id="KW-0472">Membrane</keyword>
<reference evidence="2 3" key="1">
    <citation type="submission" date="2020-08" db="EMBL/GenBank/DDBJ databases">
        <title>Genomic Encyclopedia of Type Strains, Phase IV (KMG-IV): sequencing the most valuable type-strain genomes for metagenomic binning, comparative biology and taxonomic classification.</title>
        <authorList>
            <person name="Goeker M."/>
        </authorList>
    </citation>
    <scope>NUCLEOTIDE SEQUENCE [LARGE SCALE GENOMIC DNA]</scope>
    <source>
        <strain evidence="2 3">DSM 17507</strain>
    </source>
</reference>